<evidence type="ECO:0000256" key="1">
    <source>
        <dbReference type="ARBA" id="ARBA00005964"/>
    </source>
</evidence>
<dbReference type="AlphaFoldDB" id="A0A1Y2AJQ5"/>
<sequence length="552" mass="61144">MLLLSLGLLVAIVEALSIKRWPAPVVDLPYGSYRGYYNESNGLNVWRSIRFGADTSGPNRWRPPQPPVNQSGQVIDATQWPLQCPQATAGDNQTPASYNPLQPIDGEDCLFLTVAAPPSAQNLPVSVWVFGGGLLFNSMQEFDPQPTVVYANNSMVGVAIQYRPAMFGFLSTPHMGDGMNAGLKDCVGALEWIQRYIHLFGGDPNQVTIGGESAGGGLVLNLLAAQGVPGRKQLFQNAIVDSPGMPPQSNCNTGIWKTQWDQISSILGCANDDVDCVRNADTRKLRILNNDYQDFETWVRGNAQAYSPCIEGEGGYVVNQAIDSFRKGQAQQNTVLLSGNNFRDGYGRPPNSVNPSNASSDFQADADALFLDYMNHRWPVKDNDTESNQKLLQLYPLSDFPTNLDRTGQAVTDVQYACPSQFAATALNDSGYKFLYAVPPGDHAQDNYQESPWFYYKKYGSTDSPSFFASFLGSFISLIKTRNPNSLPYVRPTNDPTWPTWNQPNKPFKIFNVTAANISDSYIADASDEWAYRIGTPERCEFWAHLRIRDQW</sequence>
<dbReference type="InterPro" id="IPR050309">
    <property type="entry name" value="Type-B_Carboxylest/Lipase"/>
</dbReference>
<gene>
    <name evidence="6" type="ORF">BCR39DRAFT_591373</name>
</gene>
<keyword evidence="4" id="KW-0732">Signal</keyword>
<dbReference type="Pfam" id="PF00135">
    <property type="entry name" value="COesterase"/>
    <property type="match status" value="1"/>
</dbReference>
<dbReference type="InParanoid" id="A0A1Y2AJQ5"/>
<feature type="signal peptide" evidence="4">
    <location>
        <begin position="1"/>
        <end position="15"/>
    </location>
</feature>
<evidence type="ECO:0000256" key="4">
    <source>
        <dbReference type="SAM" id="SignalP"/>
    </source>
</evidence>
<evidence type="ECO:0000313" key="6">
    <source>
        <dbReference type="EMBL" id="ORY22175.1"/>
    </source>
</evidence>
<dbReference type="PROSITE" id="PS00122">
    <property type="entry name" value="CARBOXYLESTERASE_B_1"/>
    <property type="match status" value="1"/>
</dbReference>
<keyword evidence="2 3" id="KW-0378">Hydrolase</keyword>
<accession>A0A1Y2AJQ5</accession>
<dbReference type="InterPro" id="IPR002018">
    <property type="entry name" value="CarbesteraseB"/>
</dbReference>
<evidence type="ECO:0000259" key="5">
    <source>
        <dbReference type="Pfam" id="PF00135"/>
    </source>
</evidence>
<protein>
    <recommendedName>
        <fullName evidence="3">Carboxylic ester hydrolase</fullName>
        <ecNumber evidence="3">3.1.1.-</ecNumber>
    </recommendedName>
</protein>
<dbReference type="GO" id="GO:0016787">
    <property type="term" value="F:hydrolase activity"/>
    <property type="evidence" value="ECO:0007669"/>
    <property type="project" value="UniProtKB-KW"/>
</dbReference>
<dbReference type="Gene3D" id="3.40.50.1820">
    <property type="entry name" value="alpha/beta hydrolase"/>
    <property type="match status" value="1"/>
</dbReference>
<organism evidence="6 7">
    <name type="scientific">Naematelia encephala</name>
    <dbReference type="NCBI Taxonomy" id="71784"/>
    <lineage>
        <taxon>Eukaryota</taxon>
        <taxon>Fungi</taxon>
        <taxon>Dikarya</taxon>
        <taxon>Basidiomycota</taxon>
        <taxon>Agaricomycotina</taxon>
        <taxon>Tremellomycetes</taxon>
        <taxon>Tremellales</taxon>
        <taxon>Naemateliaceae</taxon>
        <taxon>Naematelia</taxon>
    </lineage>
</organism>
<reference evidence="6 7" key="1">
    <citation type="submission" date="2016-07" db="EMBL/GenBank/DDBJ databases">
        <title>Pervasive Adenine N6-methylation of Active Genes in Fungi.</title>
        <authorList>
            <consortium name="DOE Joint Genome Institute"/>
            <person name="Mondo S.J."/>
            <person name="Dannebaum R.O."/>
            <person name="Kuo R.C."/>
            <person name="Labutti K."/>
            <person name="Haridas S."/>
            <person name="Kuo A."/>
            <person name="Salamov A."/>
            <person name="Ahrendt S.R."/>
            <person name="Lipzen A."/>
            <person name="Sullivan W."/>
            <person name="Andreopoulos W.B."/>
            <person name="Clum A."/>
            <person name="Lindquist E."/>
            <person name="Daum C."/>
            <person name="Ramamoorthy G.K."/>
            <person name="Gryganskyi A."/>
            <person name="Culley D."/>
            <person name="Magnuson J.K."/>
            <person name="James T.Y."/>
            <person name="O'Malley M.A."/>
            <person name="Stajich J.E."/>
            <person name="Spatafora J.W."/>
            <person name="Visel A."/>
            <person name="Grigoriev I.V."/>
        </authorList>
    </citation>
    <scope>NUCLEOTIDE SEQUENCE [LARGE SCALE GENOMIC DNA]</scope>
    <source>
        <strain evidence="6 7">68-887.2</strain>
    </source>
</reference>
<feature type="chain" id="PRO_5012260057" description="Carboxylic ester hydrolase" evidence="4">
    <location>
        <begin position="16"/>
        <end position="552"/>
    </location>
</feature>
<comment type="similarity">
    <text evidence="1 3">Belongs to the type-B carboxylesterase/lipase family.</text>
</comment>
<evidence type="ECO:0000313" key="7">
    <source>
        <dbReference type="Proteomes" id="UP000193986"/>
    </source>
</evidence>
<comment type="caution">
    <text evidence="6">The sequence shown here is derived from an EMBL/GenBank/DDBJ whole genome shotgun (WGS) entry which is preliminary data.</text>
</comment>
<dbReference type="EC" id="3.1.1.-" evidence="3"/>
<dbReference type="SUPFAM" id="SSF53474">
    <property type="entry name" value="alpha/beta-Hydrolases"/>
    <property type="match status" value="1"/>
</dbReference>
<evidence type="ECO:0000256" key="2">
    <source>
        <dbReference type="ARBA" id="ARBA00022801"/>
    </source>
</evidence>
<name>A0A1Y2AJQ5_9TREE</name>
<dbReference type="InterPro" id="IPR029058">
    <property type="entry name" value="AB_hydrolase_fold"/>
</dbReference>
<keyword evidence="7" id="KW-1185">Reference proteome</keyword>
<evidence type="ECO:0000256" key="3">
    <source>
        <dbReference type="RuleBase" id="RU361235"/>
    </source>
</evidence>
<dbReference type="PANTHER" id="PTHR11559">
    <property type="entry name" value="CARBOXYLESTERASE"/>
    <property type="match status" value="1"/>
</dbReference>
<dbReference type="InterPro" id="IPR019826">
    <property type="entry name" value="Carboxylesterase_B_AS"/>
</dbReference>
<dbReference type="STRING" id="71784.A0A1Y2AJQ5"/>
<proteinExistence type="inferred from homology"/>
<feature type="domain" description="Carboxylesterase type B" evidence="5">
    <location>
        <begin position="23"/>
        <end position="506"/>
    </location>
</feature>
<dbReference type="Proteomes" id="UP000193986">
    <property type="component" value="Unassembled WGS sequence"/>
</dbReference>
<dbReference type="OrthoDB" id="408631at2759"/>
<dbReference type="EMBL" id="MCFC01000097">
    <property type="protein sequence ID" value="ORY22175.1"/>
    <property type="molecule type" value="Genomic_DNA"/>
</dbReference>